<organism evidence="1">
    <name type="scientific">Anguilla anguilla</name>
    <name type="common">European freshwater eel</name>
    <name type="synonym">Muraena anguilla</name>
    <dbReference type="NCBI Taxonomy" id="7936"/>
    <lineage>
        <taxon>Eukaryota</taxon>
        <taxon>Metazoa</taxon>
        <taxon>Chordata</taxon>
        <taxon>Craniata</taxon>
        <taxon>Vertebrata</taxon>
        <taxon>Euteleostomi</taxon>
        <taxon>Actinopterygii</taxon>
        <taxon>Neopterygii</taxon>
        <taxon>Teleostei</taxon>
        <taxon>Anguilliformes</taxon>
        <taxon>Anguillidae</taxon>
        <taxon>Anguilla</taxon>
    </lineage>
</organism>
<evidence type="ECO:0000313" key="1">
    <source>
        <dbReference type="EMBL" id="JAH16693.1"/>
    </source>
</evidence>
<protein>
    <submittedName>
        <fullName evidence="1">Uncharacterized protein</fullName>
    </submittedName>
</protein>
<dbReference type="AlphaFoldDB" id="A0A0E9QKR7"/>
<reference evidence="1" key="2">
    <citation type="journal article" date="2015" name="Fish Shellfish Immunol.">
        <title>Early steps in the European eel (Anguilla anguilla)-Vibrio vulnificus interaction in the gills: Role of the RtxA13 toxin.</title>
        <authorList>
            <person name="Callol A."/>
            <person name="Pajuelo D."/>
            <person name="Ebbesson L."/>
            <person name="Teles M."/>
            <person name="MacKenzie S."/>
            <person name="Amaro C."/>
        </authorList>
    </citation>
    <scope>NUCLEOTIDE SEQUENCE</scope>
</reference>
<name>A0A0E9QKR7_ANGAN</name>
<reference evidence="1" key="1">
    <citation type="submission" date="2014-11" db="EMBL/GenBank/DDBJ databases">
        <authorList>
            <person name="Amaro Gonzalez C."/>
        </authorList>
    </citation>
    <scope>NUCLEOTIDE SEQUENCE</scope>
</reference>
<accession>A0A0E9QKR7</accession>
<dbReference type="EMBL" id="GBXM01091884">
    <property type="protein sequence ID" value="JAH16693.1"/>
    <property type="molecule type" value="Transcribed_RNA"/>
</dbReference>
<proteinExistence type="predicted"/>
<sequence length="39" mass="4725">MCGPETREWPVLHHLYEREGIREFLSFNKTFIVPLTLHQ</sequence>